<sequence length="256" mass="28890">MTGVWALIRKELTVYFSTPIFYITGFFFLLLGGYFFYSNTVYYSLLSFQGGQNPQLAPMLNPHQMVFRPLFGTLSIVFIMMVPLLTMRLLAEEKRSGTAELLFTYPLKDWTVIMGKFLAALLVYAFLLLLTIVYAALFASQATLDWGPILTGYLGLLLLGGACLSLGLFASSLTENQIIAAVVAFALLLLFWLIGWQSELGASGMAGLFAALSMLEHFENFIRGVIDTKDLVYFLSFIFFFLFLTKRQLESRRWRG</sequence>
<dbReference type="InterPro" id="IPR051449">
    <property type="entry name" value="ABC-2_transporter_component"/>
</dbReference>
<evidence type="ECO:0000256" key="4">
    <source>
        <dbReference type="ARBA" id="ARBA00022989"/>
    </source>
</evidence>
<evidence type="ECO:0000256" key="3">
    <source>
        <dbReference type="ARBA" id="ARBA00022692"/>
    </source>
</evidence>
<keyword evidence="2" id="KW-1003">Cell membrane</keyword>
<feature type="transmembrane region" description="Helical" evidence="6">
    <location>
        <begin position="149"/>
        <end position="170"/>
    </location>
</feature>
<protein>
    <submittedName>
        <fullName evidence="7">ABC transporter permease</fullName>
    </submittedName>
</protein>
<proteinExistence type="predicted"/>
<dbReference type="EMBL" id="DTHB01000050">
    <property type="protein sequence ID" value="HGB15160.1"/>
    <property type="molecule type" value="Genomic_DNA"/>
</dbReference>
<feature type="transmembrane region" description="Helical" evidence="6">
    <location>
        <begin position="117"/>
        <end position="137"/>
    </location>
</feature>
<evidence type="ECO:0000256" key="6">
    <source>
        <dbReference type="SAM" id="Phobius"/>
    </source>
</evidence>
<evidence type="ECO:0000256" key="1">
    <source>
        <dbReference type="ARBA" id="ARBA00004651"/>
    </source>
</evidence>
<dbReference type="Pfam" id="PF12679">
    <property type="entry name" value="ABC2_membrane_2"/>
    <property type="match status" value="1"/>
</dbReference>
<dbReference type="PANTHER" id="PTHR30294:SF29">
    <property type="entry name" value="MULTIDRUG ABC TRANSPORTER PERMEASE YBHS-RELATED"/>
    <property type="match status" value="1"/>
</dbReference>
<evidence type="ECO:0000256" key="5">
    <source>
        <dbReference type="ARBA" id="ARBA00023136"/>
    </source>
</evidence>
<keyword evidence="3 6" id="KW-0812">Transmembrane</keyword>
<accession>A0A7C3SJJ6</accession>
<dbReference type="PANTHER" id="PTHR30294">
    <property type="entry name" value="MEMBRANE COMPONENT OF ABC TRANSPORTER YHHJ-RELATED"/>
    <property type="match status" value="1"/>
</dbReference>
<dbReference type="AlphaFoldDB" id="A0A7C3SJJ6"/>
<comment type="subcellular location">
    <subcellularLocation>
        <location evidence="1">Cell membrane</location>
        <topology evidence="1">Multi-pass membrane protein</topology>
    </subcellularLocation>
</comment>
<reference evidence="7" key="1">
    <citation type="journal article" date="2020" name="mSystems">
        <title>Genome- and Community-Level Interaction Insights into Carbon Utilization and Element Cycling Functions of Hydrothermarchaeota in Hydrothermal Sediment.</title>
        <authorList>
            <person name="Zhou Z."/>
            <person name="Liu Y."/>
            <person name="Xu W."/>
            <person name="Pan J."/>
            <person name="Luo Z.H."/>
            <person name="Li M."/>
        </authorList>
    </citation>
    <scope>NUCLEOTIDE SEQUENCE [LARGE SCALE GENOMIC DNA]</scope>
    <source>
        <strain evidence="7">SpSt-776</strain>
    </source>
</reference>
<name>A0A7C3SJJ6_9BACT</name>
<comment type="caution">
    <text evidence="7">The sequence shown here is derived from an EMBL/GenBank/DDBJ whole genome shotgun (WGS) entry which is preliminary data.</text>
</comment>
<feature type="transmembrane region" description="Helical" evidence="6">
    <location>
        <begin position="230"/>
        <end position="249"/>
    </location>
</feature>
<feature type="transmembrane region" description="Helical" evidence="6">
    <location>
        <begin position="12"/>
        <end position="37"/>
    </location>
</feature>
<evidence type="ECO:0000313" key="7">
    <source>
        <dbReference type="EMBL" id="HGB15160.1"/>
    </source>
</evidence>
<keyword evidence="4 6" id="KW-1133">Transmembrane helix</keyword>
<organism evidence="7">
    <name type="scientific">Desulfobacca acetoxidans</name>
    <dbReference type="NCBI Taxonomy" id="60893"/>
    <lineage>
        <taxon>Bacteria</taxon>
        <taxon>Pseudomonadati</taxon>
        <taxon>Thermodesulfobacteriota</taxon>
        <taxon>Desulfobaccia</taxon>
        <taxon>Desulfobaccales</taxon>
        <taxon>Desulfobaccaceae</taxon>
        <taxon>Desulfobacca</taxon>
    </lineage>
</organism>
<keyword evidence="5 6" id="KW-0472">Membrane</keyword>
<dbReference type="GO" id="GO:0005886">
    <property type="term" value="C:plasma membrane"/>
    <property type="evidence" value="ECO:0007669"/>
    <property type="project" value="UniProtKB-SubCell"/>
</dbReference>
<gene>
    <name evidence="7" type="ORF">ENV62_08010</name>
</gene>
<feature type="transmembrane region" description="Helical" evidence="6">
    <location>
        <begin position="177"/>
        <end position="194"/>
    </location>
</feature>
<dbReference type="GO" id="GO:0140359">
    <property type="term" value="F:ABC-type transporter activity"/>
    <property type="evidence" value="ECO:0007669"/>
    <property type="project" value="InterPro"/>
</dbReference>
<feature type="transmembrane region" description="Helical" evidence="6">
    <location>
        <begin position="66"/>
        <end position="86"/>
    </location>
</feature>
<evidence type="ECO:0000256" key="2">
    <source>
        <dbReference type="ARBA" id="ARBA00022475"/>
    </source>
</evidence>